<reference evidence="1" key="1">
    <citation type="journal article" date="2014" name="Front. Microbiol.">
        <title>High frequency of phylogenetically diverse reductive dehalogenase-homologous genes in deep subseafloor sedimentary metagenomes.</title>
        <authorList>
            <person name="Kawai M."/>
            <person name="Futagami T."/>
            <person name="Toyoda A."/>
            <person name="Takaki Y."/>
            <person name="Nishi S."/>
            <person name="Hori S."/>
            <person name="Arai W."/>
            <person name="Tsubouchi T."/>
            <person name="Morono Y."/>
            <person name="Uchiyama I."/>
            <person name="Ito T."/>
            <person name="Fujiyama A."/>
            <person name="Inagaki F."/>
            <person name="Takami H."/>
        </authorList>
    </citation>
    <scope>NUCLEOTIDE SEQUENCE</scope>
    <source>
        <strain evidence="1">Expedition CK06-06</strain>
    </source>
</reference>
<gene>
    <name evidence="1" type="ORF">S06H3_05105</name>
</gene>
<comment type="caution">
    <text evidence="1">The sequence shown here is derived from an EMBL/GenBank/DDBJ whole genome shotgun (WGS) entry which is preliminary data.</text>
</comment>
<protein>
    <recommendedName>
        <fullName evidence="2">SpoVT-AbrB domain-containing protein</fullName>
    </recommendedName>
</protein>
<accession>X1K1H6</accession>
<name>X1K1H6_9ZZZZ</name>
<sequence length="85" mass="9409">MEPKDRVAKQKNAAKPTLAEIKAAFPPESVAFFRAEVQRGGRVGIPIIERKQLGISKGDTVSVLLMKVERKQKAKGKKPQKSRVL</sequence>
<dbReference type="EMBL" id="BARV01001858">
    <property type="protein sequence ID" value="GAI00862.1"/>
    <property type="molecule type" value="Genomic_DNA"/>
</dbReference>
<organism evidence="1">
    <name type="scientific">marine sediment metagenome</name>
    <dbReference type="NCBI Taxonomy" id="412755"/>
    <lineage>
        <taxon>unclassified sequences</taxon>
        <taxon>metagenomes</taxon>
        <taxon>ecological metagenomes</taxon>
    </lineage>
</organism>
<evidence type="ECO:0000313" key="1">
    <source>
        <dbReference type="EMBL" id="GAI00862.1"/>
    </source>
</evidence>
<evidence type="ECO:0008006" key="2">
    <source>
        <dbReference type="Google" id="ProtNLM"/>
    </source>
</evidence>
<proteinExistence type="predicted"/>
<dbReference type="AlphaFoldDB" id="X1K1H6"/>